<dbReference type="GO" id="GO:0009117">
    <property type="term" value="P:nucleotide metabolic process"/>
    <property type="evidence" value="ECO:0007669"/>
    <property type="project" value="UniProtKB-KW"/>
</dbReference>
<keyword evidence="4 5" id="KW-0546">Nucleotide metabolism</keyword>
<dbReference type="HAMAP" id="MF_00528">
    <property type="entry name" value="Maf"/>
    <property type="match status" value="1"/>
</dbReference>
<dbReference type="PIRSF" id="PIRSF006305">
    <property type="entry name" value="Maf"/>
    <property type="match status" value="1"/>
</dbReference>
<comment type="cofactor">
    <cofactor evidence="5">
        <name>a divalent metal cation</name>
        <dbReference type="ChEBI" id="CHEBI:60240"/>
    </cofactor>
</comment>
<dbReference type="GO" id="GO:0005737">
    <property type="term" value="C:cytoplasm"/>
    <property type="evidence" value="ECO:0007669"/>
    <property type="project" value="UniProtKB-SubCell"/>
</dbReference>
<feature type="site" description="Important for substrate specificity" evidence="5">
    <location>
        <position position="167"/>
    </location>
</feature>
<feature type="site" description="Important for substrate specificity" evidence="5">
    <location>
        <position position="79"/>
    </location>
</feature>
<dbReference type="Proteomes" id="UP000678545">
    <property type="component" value="Unassembled WGS sequence"/>
</dbReference>
<dbReference type="EMBL" id="JAGSPJ010000001">
    <property type="protein sequence ID" value="MBR7798456.1"/>
    <property type="molecule type" value="Genomic_DNA"/>
</dbReference>
<comment type="caution">
    <text evidence="5">Lacks conserved residue(s) required for the propagation of feature annotation.</text>
</comment>
<evidence type="ECO:0000256" key="4">
    <source>
        <dbReference type="ARBA" id="ARBA00023080"/>
    </source>
</evidence>
<dbReference type="PANTHER" id="PTHR43213">
    <property type="entry name" value="BIFUNCTIONAL DTTP/UTP PYROPHOSPHATASE/METHYLTRANSFERASE PROTEIN-RELATED"/>
    <property type="match status" value="1"/>
</dbReference>
<dbReference type="CDD" id="cd00555">
    <property type="entry name" value="Maf"/>
    <property type="match status" value="1"/>
</dbReference>
<keyword evidence="2 5" id="KW-0963">Cytoplasm</keyword>
<dbReference type="SUPFAM" id="SSF52972">
    <property type="entry name" value="ITPase-like"/>
    <property type="match status" value="1"/>
</dbReference>
<comment type="subcellular location">
    <subcellularLocation>
        <location evidence="1 5">Cytoplasm</location>
    </subcellularLocation>
</comment>
<dbReference type="PANTHER" id="PTHR43213:SF10">
    <property type="entry name" value="7-METHYL-GTP PYROPHOSPHATASE"/>
    <property type="match status" value="1"/>
</dbReference>
<evidence type="ECO:0000256" key="2">
    <source>
        <dbReference type="ARBA" id="ARBA00022490"/>
    </source>
</evidence>
<dbReference type="Gene3D" id="3.90.950.10">
    <property type="match status" value="1"/>
</dbReference>
<keyword evidence="3 5" id="KW-0378">Hydrolase</keyword>
<dbReference type="RefSeq" id="WP_212673636.1">
    <property type="nucleotide sequence ID" value="NZ_JAGSPJ010000001.1"/>
</dbReference>
<keyword evidence="7" id="KW-1185">Reference proteome</keyword>
<evidence type="ECO:0000313" key="7">
    <source>
        <dbReference type="Proteomes" id="UP000678545"/>
    </source>
</evidence>
<protein>
    <recommendedName>
        <fullName evidence="5">7-methyl-GTP pyrophosphatase</fullName>
        <shortName evidence="5">m(7)GTP pyrophosphatase</shortName>
        <ecNumber evidence="5">3.6.1.-</ecNumber>
    </recommendedName>
</protein>
<reference evidence="6" key="1">
    <citation type="submission" date="2021-04" db="EMBL/GenBank/DDBJ databases">
        <title>novel species isolated from subtropical streams in China.</title>
        <authorList>
            <person name="Lu H."/>
        </authorList>
    </citation>
    <scope>NUCLEOTIDE SEQUENCE</scope>
    <source>
        <strain evidence="6">FT137W</strain>
    </source>
</reference>
<evidence type="ECO:0000256" key="3">
    <source>
        <dbReference type="ARBA" id="ARBA00022801"/>
    </source>
</evidence>
<dbReference type="GO" id="GO:0047429">
    <property type="term" value="F:nucleoside triphosphate diphosphatase activity"/>
    <property type="evidence" value="ECO:0007669"/>
    <property type="project" value="InterPro"/>
</dbReference>
<evidence type="ECO:0000313" key="6">
    <source>
        <dbReference type="EMBL" id="MBR7798456.1"/>
    </source>
</evidence>
<dbReference type="InterPro" id="IPR029001">
    <property type="entry name" value="ITPase-like_fam"/>
</dbReference>
<dbReference type="AlphaFoldDB" id="A0A941DZE5"/>
<dbReference type="NCBIfam" id="TIGR00172">
    <property type="entry name" value="maf"/>
    <property type="match status" value="1"/>
</dbReference>
<accession>A0A941DZE5</accession>
<proteinExistence type="inferred from homology"/>
<sequence length="213" mass="23721">MTDTLKTTEKLQLILGSSSLYRKELLARLGLPFECSAPNIDEKPLLNEQPEQTAIRLAKEKAEAVAKQFQNAIIIGSDQVAILDNEQIGKPGNHTNAMAQLQKMSGRSVIFNTALCVLDNRPNSTFDKVQLQNILTLVKFRRLSDREIENYLRIEKPYDCAGSAKNEGLGIALIESIRSDDPTALTGLPLIALTSMLRNLRVDFFQSENGNQY</sequence>
<comment type="catalytic activity">
    <reaction evidence="5">
        <text>N(7)-methyl-GTP + H2O = N(7)-methyl-GMP + diphosphate + H(+)</text>
        <dbReference type="Rhea" id="RHEA:58744"/>
        <dbReference type="ChEBI" id="CHEBI:15377"/>
        <dbReference type="ChEBI" id="CHEBI:15378"/>
        <dbReference type="ChEBI" id="CHEBI:33019"/>
        <dbReference type="ChEBI" id="CHEBI:58285"/>
        <dbReference type="ChEBI" id="CHEBI:87133"/>
    </reaction>
</comment>
<dbReference type="Pfam" id="PF02545">
    <property type="entry name" value="Maf"/>
    <property type="match status" value="1"/>
</dbReference>
<gene>
    <name evidence="6" type="primary">maf</name>
    <name evidence="6" type="ORF">KDM90_00340</name>
</gene>
<evidence type="ECO:0000256" key="1">
    <source>
        <dbReference type="ARBA" id="ARBA00004496"/>
    </source>
</evidence>
<name>A0A941DZE5_9BURK</name>
<comment type="function">
    <text evidence="5">Nucleoside triphosphate pyrophosphatase that hydrolyzes 7-methyl-GTP (m(7)GTP). May have a dual role in cell division arrest and in preventing the incorporation of modified nucleotides into cellular nucleic acids.</text>
</comment>
<organism evidence="6 7">
    <name type="scientific">Undibacterium fentianense</name>
    <dbReference type="NCBI Taxonomy" id="2828728"/>
    <lineage>
        <taxon>Bacteria</taxon>
        <taxon>Pseudomonadati</taxon>
        <taxon>Pseudomonadota</taxon>
        <taxon>Betaproteobacteria</taxon>
        <taxon>Burkholderiales</taxon>
        <taxon>Oxalobacteraceae</taxon>
        <taxon>Undibacterium</taxon>
    </lineage>
</organism>
<dbReference type="EC" id="3.6.1.-" evidence="5"/>
<comment type="caution">
    <text evidence="6">The sequence shown here is derived from an EMBL/GenBank/DDBJ whole genome shotgun (WGS) entry which is preliminary data.</text>
</comment>
<comment type="similarity">
    <text evidence="5">Belongs to the Maf family. YceF subfamily.</text>
</comment>
<evidence type="ECO:0000256" key="5">
    <source>
        <dbReference type="HAMAP-Rule" id="MF_00528"/>
    </source>
</evidence>
<feature type="site" description="Important for substrate specificity" evidence="5">
    <location>
        <position position="21"/>
    </location>
</feature>
<feature type="active site" description="Proton acceptor" evidence="5">
    <location>
        <position position="78"/>
    </location>
</feature>
<dbReference type="InterPro" id="IPR003697">
    <property type="entry name" value="Maf-like"/>
</dbReference>